<dbReference type="RefSeq" id="WP_321553414.1">
    <property type="nucleotide sequence ID" value="NZ_JAXIVU010000007.1"/>
</dbReference>
<dbReference type="Proteomes" id="UP001294570">
    <property type="component" value="Unassembled WGS sequence"/>
</dbReference>
<protein>
    <submittedName>
        <fullName evidence="1">Uncharacterized protein</fullName>
    </submittedName>
</protein>
<organism evidence="1 2">
    <name type="scientific">Denitrificimonas halotolerans</name>
    <dbReference type="NCBI Taxonomy" id="3098930"/>
    <lineage>
        <taxon>Bacteria</taxon>
        <taxon>Pseudomonadati</taxon>
        <taxon>Pseudomonadota</taxon>
        <taxon>Gammaproteobacteria</taxon>
        <taxon>Pseudomonadales</taxon>
        <taxon>Pseudomonadaceae</taxon>
        <taxon>Denitrificimonas</taxon>
    </lineage>
</organism>
<keyword evidence="2" id="KW-1185">Reference proteome</keyword>
<sequence>MTYFIDAWLDRPQPYLRIINRLTGHVCLKVEGEELEQLREQGALDMQELSSPEPSLIKAKIRQLFFLCCAQATTAHT</sequence>
<name>A0ABU5GQR2_9GAMM</name>
<evidence type="ECO:0000313" key="1">
    <source>
        <dbReference type="EMBL" id="MDY7219320.1"/>
    </source>
</evidence>
<accession>A0ABU5GQR2</accession>
<evidence type="ECO:0000313" key="2">
    <source>
        <dbReference type="Proteomes" id="UP001294570"/>
    </source>
</evidence>
<gene>
    <name evidence="1" type="ORF">TOI97_07040</name>
</gene>
<dbReference type="EMBL" id="JAXIVU010000007">
    <property type="protein sequence ID" value="MDY7219320.1"/>
    <property type="molecule type" value="Genomic_DNA"/>
</dbReference>
<proteinExistence type="predicted"/>
<reference evidence="1 2" key="1">
    <citation type="submission" date="2023-12" db="EMBL/GenBank/DDBJ databases">
        <title>Denitrificimonas halotolerans sp. nov.,a novel species isolated from landfill leachate.</title>
        <authorList>
            <person name="Wang S."/>
        </authorList>
    </citation>
    <scope>NUCLEOTIDE SEQUENCE [LARGE SCALE GENOMIC DNA]</scope>
    <source>
        <strain evidence="1 2">JX-1</strain>
    </source>
</reference>
<comment type="caution">
    <text evidence="1">The sequence shown here is derived from an EMBL/GenBank/DDBJ whole genome shotgun (WGS) entry which is preliminary data.</text>
</comment>